<feature type="compositionally biased region" description="Polar residues" evidence="1">
    <location>
        <begin position="537"/>
        <end position="555"/>
    </location>
</feature>
<dbReference type="STRING" id="3775.A0A1Q3AP06"/>
<evidence type="ECO:0000256" key="1">
    <source>
        <dbReference type="SAM" id="MobiDB-lite"/>
    </source>
</evidence>
<dbReference type="FunCoup" id="A0A1Q3AP06">
    <property type="interactions" value="521"/>
</dbReference>
<reference evidence="4" key="1">
    <citation type="submission" date="2016-04" db="EMBL/GenBank/DDBJ databases">
        <title>Cephalotus genome sequencing.</title>
        <authorList>
            <person name="Fukushima K."/>
            <person name="Hasebe M."/>
            <person name="Fang X."/>
        </authorList>
    </citation>
    <scope>NUCLEOTIDE SEQUENCE [LARGE SCALE GENOMIC DNA]</scope>
    <source>
        <strain evidence="4">cv. St1</strain>
    </source>
</reference>
<feature type="region of interest" description="Disordered" evidence="1">
    <location>
        <begin position="211"/>
        <end position="372"/>
    </location>
</feature>
<feature type="compositionally biased region" description="Basic and acidic residues" evidence="1">
    <location>
        <begin position="1065"/>
        <end position="1080"/>
    </location>
</feature>
<feature type="compositionally biased region" description="Polar residues" evidence="1">
    <location>
        <begin position="737"/>
        <end position="746"/>
    </location>
</feature>
<feature type="region of interest" description="Disordered" evidence="1">
    <location>
        <begin position="720"/>
        <end position="748"/>
    </location>
</feature>
<feature type="compositionally biased region" description="Acidic residues" evidence="1">
    <location>
        <begin position="248"/>
        <end position="257"/>
    </location>
</feature>
<evidence type="ECO:0000313" key="3">
    <source>
        <dbReference type="EMBL" id="GAV57487.1"/>
    </source>
</evidence>
<keyword evidence="2" id="KW-1133">Transmembrane helix</keyword>
<dbReference type="InParanoid" id="A0A1Q3AP06"/>
<feature type="compositionally biased region" description="Low complexity" evidence="1">
    <location>
        <begin position="1138"/>
        <end position="1151"/>
    </location>
</feature>
<feature type="region of interest" description="Disordered" evidence="1">
    <location>
        <begin position="537"/>
        <end position="593"/>
    </location>
</feature>
<gene>
    <name evidence="3" type="ORF">CFOL_v3_01024</name>
</gene>
<dbReference type="OrthoDB" id="1908091at2759"/>
<accession>A0A1Q3AP06</accession>
<dbReference type="EMBL" id="BDDD01000033">
    <property type="protein sequence ID" value="GAV57487.1"/>
    <property type="molecule type" value="Genomic_DNA"/>
</dbReference>
<keyword evidence="2" id="KW-0472">Membrane</keyword>
<evidence type="ECO:0000313" key="4">
    <source>
        <dbReference type="Proteomes" id="UP000187406"/>
    </source>
</evidence>
<feature type="region of interest" description="Disordered" evidence="1">
    <location>
        <begin position="1133"/>
        <end position="1155"/>
    </location>
</feature>
<proteinExistence type="predicted"/>
<comment type="caution">
    <text evidence="3">The sequence shown here is derived from an EMBL/GenBank/DDBJ whole genome shotgun (WGS) entry which is preliminary data.</text>
</comment>
<name>A0A1Q3AP06_CEPFO</name>
<dbReference type="PANTHER" id="PTHR33870">
    <property type="entry name" value="CARDIOMYOPATHY-ASSOCIATED PROTEIN"/>
    <property type="match status" value="1"/>
</dbReference>
<feature type="transmembrane region" description="Helical" evidence="2">
    <location>
        <begin position="30"/>
        <end position="47"/>
    </location>
</feature>
<feature type="compositionally biased region" description="Acidic residues" evidence="1">
    <location>
        <begin position="333"/>
        <end position="345"/>
    </location>
</feature>
<keyword evidence="4" id="KW-1185">Reference proteome</keyword>
<dbReference type="PANTHER" id="PTHR33870:SF4">
    <property type="entry name" value="CARDIOMYOPATHY-ASSOCIATED PROTEIN"/>
    <property type="match status" value="1"/>
</dbReference>
<dbReference type="Proteomes" id="UP000187406">
    <property type="component" value="Unassembled WGS sequence"/>
</dbReference>
<evidence type="ECO:0000256" key="2">
    <source>
        <dbReference type="SAM" id="Phobius"/>
    </source>
</evidence>
<sequence>MGVDAISSGVKLRRFVIISMRSCYRSLCNHPFLVAMVSFLIFMYRWFPFMFSLLVSASPVLVCTAILLGTLLSFGQPNLPEIDEEEKVTHEIVSLKTGVMDDTTIVERDESFPVESYIGKKRDIVVENSGEGASMMENRAREVGEYGGSVEYKPLIDGSSQEAQFEKRVIDEIKKEPKWEKKREINEETLGVEGVLSDREVVENLYSFAGKGGDQNLEVQDDNLPGGSIGVHKGHFSPTSSWKRGGEDGGDAEESDQSSESGSDGAESSSPDASMADIIPMLDELHPLLDLDAPQPAHMPQDGSDAGSEKSHESNDSSIESESEEDIEKHAEDEEEDEEEEEVEVEGGKEDGSKSAITWTEADQKNLMDLGSLELERNQRLESLIARRRARKSMKVMAEKNLIDLDGVDLPFNVPAISTRQNPFDLPYDSYHDLPIPGSAPSILLPGRNPFDLPYDSSEEKPDLKGETLQQEFTVFQQREAHQREAFFRRHESFSVGSSSLGGLKRDRHDFLFKPYFVPEGVASEGTSYPTFQRQLSEVSDSKATSVPDTESVSSAADDEDKKLNEEDDSRETEFTSNIDHASECVECGSQSSDIDSLDTELAEKRDFHLDEDEIILGDVESLHDLASSLSATGLAAPVELNTRLLHPDMEPDDEVCSSKSSLSSLSDIDDRISDVRKEEETLSLELRRDHIEKTDISAQASFAESDFQFTSEVVDDNQHREPVYDSSPPADEKHLSFSSISSDTQGEMPEMVSAPLLVESAYKESEVHDEIIEMDALNIEKMRVSSSLLHEANENQLRSLEVNEVSKQDATRVEPSYEPNYDNQNTSMVPEFVVEHNSVDSGSSGSDTQSLEEGVTNKEEIITKKMDEVHPLIHDTDSEVCQDQGVTENLDSLASSSQMACEESTPSAPEEQQPSMVVDHALRELDVCSSETEPVEEHATPIEEICQLQPEVDQVHSSNFDPKISYGDTMVPGHQHIPSDDLVLSEPDEQQLALVSEKVSEVHPNLPFREPEHVEEHLPSKDDALQFEQYQVLSSSSGAKVDAGVHLDMDVKVASSGSRQLDGPSKDKMASELDKRQSMSDKSIVEPTFDDIHETQEPCDLLESKNEVSITSNVNGPEFHVAGDTTSTNLSFVTSDSVPLPSESPEYESPTGEEDMRESILDKVVCEDHGQASEQFNNSAEAYGFHSTEQNLNQEADEVKEIDEGLLSELDSVGDFSVKEVAGESLHTDLIPENISERSESVLLAEESNLTETNLELPVLEVRSIEDIELDVKQFHEEVDDEDTSLPSMIKDQSRVPMETNLGIPVVEARTLEDINVALKQVSEGNPAEQAKLVESKDGSSEVGANAVISATYIESRNVKSGVQENSMTAYDKSKQDT</sequence>
<organism evidence="3 4">
    <name type="scientific">Cephalotus follicularis</name>
    <name type="common">Albany pitcher plant</name>
    <dbReference type="NCBI Taxonomy" id="3775"/>
    <lineage>
        <taxon>Eukaryota</taxon>
        <taxon>Viridiplantae</taxon>
        <taxon>Streptophyta</taxon>
        <taxon>Embryophyta</taxon>
        <taxon>Tracheophyta</taxon>
        <taxon>Spermatophyta</taxon>
        <taxon>Magnoliopsida</taxon>
        <taxon>eudicotyledons</taxon>
        <taxon>Gunneridae</taxon>
        <taxon>Pentapetalae</taxon>
        <taxon>rosids</taxon>
        <taxon>fabids</taxon>
        <taxon>Oxalidales</taxon>
        <taxon>Cephalotaceae</taxon>
        <taxon>Cephalotus</taxon>
    </lineage>
</organism>
<protein>
    <submittedName>
        <fullName evidence="3">Uncharacterized protein</fullName>
    </submittedName>
</protein>
<feature type="region of interest" description="Disordered" evidence="1">
    <location>
        <begin position="1056"/>
        <end position="1083"/>
    </location>
</feature>
<feature type="compositionally biased region" description="Low complexity" evidence="1">
    <location>
        <begin position="258"/>
        <end position="274"/>
    </location>
</feature>
<keyword evidence="2" id="KW-0812">Transmembrane</keyword>